<comment type="caution">
    <text evidence="2">The sequence shown here is derived from an EMBL/GenBank/DDBJ whole genome shotgun (WGS) entry which is preliminary data.</text>
</comment>
<dbReference type="Proteomes" id="UP001190700">
    <property type="component" value="Unassembled WGS sequence"/>
</dbReference>
<sequence>MEVVWNRVEDRDTAKNTPRANLVLQAFNRVASGVDGSDVDHKSLIEGAEKCMIPRLDMKDIIDGSQGQSSKGGYGTVFLNCVWRGTESVVVKFFRQVGNKRFELCLHEMLMQALANECCGATLSLLGFGIKHGGSQTQGYPFLVIAQRGTTTLWNHLKEVTPCEEEKLHLAIQILKAVSDLHVNDIVHSDLEGNNIIVVPSLTGGKVVVKLINFGLTCRVECTPVKYANRSVKDKERSLRKCIWLAPEFINPGTRCSKSTDVYALGFVLVEVLTAHLPGKAKGWDSVKCFRAEGLHNQGVGIEVNKCFGDFYERPTVNSLLKTFLDNV</sequence>
<evidence type="ECO:0000313" key="2">
    <source>
        <dbReference type="EMBL" id="KAK3288545.1"/>
    </source>
</evidence>
<dbReference type="AlphaFoldDB" id="A0AAE0LKU6"/>
<proteinExistence type="predicted"/>
<evidence type="ECO:0000313" key="3">
    <source>
        <dbReference type="Proteomes" id="UP001190700"/>
    </source>
</evidence>
<accession>A0AAE0LKU6</accession>
<dbReference type="GO" id="GO:0005524">
    <property type="term" value="F:ATP binding"/>
    <property type="evidence" value="ECO:0007669"/>
    <property type="project" value="InterPro"/>
</dbReference>
<dbReference type="InterPro" id="IPR000719">
    <property type="entry name" value="Prot_kinase_dom"/>
</dbReference>
<dbReference type="Pfam" id="PF00069">
    <property type="entry name" value="Pkinase"/>
    <property type="match status" value="1"/>
</dbReference>
<dbReference type="GO" id="GO:0004674">
    <property type="term" value="F:protein serine/threonine kinase activity"/>
    <property type="evidence" value="ECO:0007669"/>
    <property type="project" value="TreeGrafter"/>
</dbReference>
<dbReference type="PANTHER" id="PTHR44329">
    <property type="entry name" value="SERINE/THREONINE-PROTEIN KINASE TNNI3K-RELATED"/>
    <property type="match status" value="1"/>
</dbReference>
<evidence type="ECO:0000259" key="1">
    <source>
        <dbReference type="PROSITE" id="PS50011"/>
    </source>
</evidence>
<dbReference type="EMBL" id="LGRX02000441">
    <property type="protein sequence ID" value="KAK3288545.1"/>
    <property type="molecule type" value="Genomic_DNA"/>
</dbReference>
<dbReference type="SMART" id="SM00220">
    <property type="entry name" value="S_TKc"/>
    <property type="match status" value="1"/>
</dbReference>
<organism evidence="2 3">
    <name type="scientific">Cymbomonas tetramitiformis</name>
    <dbReference type="NCBI Taxonomy" id="36881"/>
    <lineage>
        <taxon>Eukaryota</taxon>
        <taxon>Viridiplantae</taxon>
        <taxon>Chlorophyta</taxon>
        <taxon>Pyramimonadophyceae</taxon>
        <taxon>Pyramimonadales</taxon>
        <taxon>Pyramimonadaceae</taxon>
        <taxon>Cymbomonas</taxon>
    </lineage>
</organism>
<dbReference type="SUPFAM" id="SSF56112">
    <property type="entry name" value="Protein kinase-like (PK-like)"/>
    <property type="match status" value="1"/>
</dbReference>
<dbReference type="PROSITE" id="PS50011">
    <property type="entry name" value="PROTEIN_KINASE_DOM"/>
    <property type="match status" value="1"/>
</dbReference>
<gene>
    <name evidence="2" type="ORF">CYMTET_3982</name>
</gene>
<dbReference type="InterPro" id="IPR011009">
    <property type="entry name" value="Kinase-like_dom_sf"/>
</dbReference>
<dbReference type="Gene3D" id="1.10.510.10">
    <property type="entry name" value="Transferase(Phosphotransferase) domain 1"/>
    <property type="match status" value="1"/>
</dbReference>
<reference evidence="2 3" key="1">
    <citation type="journal article" date="2015" name="Genome Biol. Evol.">
        <title>Comparative Genomics of a Bacterivorous Green Alga Reveals Evolutionary Causalities and Consequences of Phago-Mixotrophic Mode of Nutrition.</title>
        <authorList>
            <person name="Burns J.A."/>
            <person name="Paasch A."/>
            <person name="Narechania A."/>
            <person name="Kim E."/>
        </authorList>
    </citation>
    <scope>NUCLEOTIDE SEQUENCE [LARGE SCALE GENOMIC DNA]</scope>
    <source>
        <strain evidence="2 3">PLY_AMNH</strain>
    </source>
</reference>
<name>A0AAE0LKU6_9CHLO</name>
<protein>
    <recommendedName>
        <fullName evidence="1">Protein kinase domain-containing protein</fullName>
    </recommendedName>
</protein>
<dbReference type="PANTHER" id="PTHR44329:SF214">
    <property type="entry name" value="PROTEIN KINASE DOMAIN-CONTAINING PROTEIN"/>
    <property type="match status" value="1"/>
</dbReference>
<feature type="domain" description="Protein kinase" evidence="1">
    <location>
        <begin position="63"/>
        <end position="328"/>
    </location>
</feature>
<keyword evidence="3" id="KW-1185">Reference proteome</keyword>
<dbReference type="InterPro" id="IPR051681">
    <property type="entry name" value="Ser/Thr_Kinases-Pseudokinases"/>
</dbReference>